<dbReference type="FunFam" id="3.65.10.10:FF:000005">
    <property type="entry name" value="3-phosphoshikimate 1-carboxyvinyltransferase"/>
    <property type="match status" value="1"/>
</dbReference>
<dbReference type="InterPro" id="IPR006264">
    <property type="entry name" value="EPSP_synthase"/>
</dbReference>
<dbReference type="SUPFAM" id="SSF55205">
    <property type="entry name" value="EPT/RTPC-like"/>
    <property type="match status" value="1"/>
</dbReference>
<dbReference type="Gene3D" id="3.65.10.10">
    <property type="entry name" value="Enolpyruvate transferase domain"/>
    <property type="match status" value="2"/>
</dbReference>
<dbReference type="GO" id="GO:0003866">
    <property type="term" value="F:3-phosphoshikimate 1-carboxyvinyltransferase activity"/>
    <property type="evidence" value="ECO:0007669"/>
    <property type="project" value="UniProtKB-UniRule"/>
</dbReference>
<comment type="caution">
    <text evidence="8">Lacks conserved residue(s) required for the propagation of feature annotation.</text>
</comment>
<organism evidence="10 11">
    <name type="scientific">Lysinibacillus mangiferihumi</name>
    <dbReference type="NCBI Taxonomy" id="1130819"/>
    <lineage>
        <taxon>Bacteria</taxon>
        <taxon>Bacillati</taxon>
        <taxon>Bacillota</taxon>
        <taxon>Bacilli</taxon>
        <taxon>Bacillales</taxon>
        <taxon>Bacillaceae</taxon>
        <taxon>Lysinibacillus</taxon>
    </lineage>
</organism>
<feature type="binding site" evidence="8">
    <location>
        <position position="357"/>
    </location>
    <ligand>
        <name>phosphoenolpyruvate</name>
        <dbReference type="ChEBI" id="CHEBI:58702"/>
    </ligand>
</feature>
<dbReference type="GO" id="GO:0009423">
    <property type="term" value="P:chorismate biosynthetic process"/>
    <property type="evidence" value="ECO:0007669"/>
    <property type="project" value="UniProtKB-UniRule"/>
</dbReference>
<comment type="catalytic activity">
    <reaction evidence="7">
        <text>3-phosphoshikimate + phosphoenolpyruvate = 5-O-(1-carboxyvinyl)-3-phosphoshikimate + phosphate</text>
        <dbReference type="Rhea" id="RHEA:21256"/>
        <dbReference type="ChEBI" id="CHEBI:43474"/>
        <dbReference type="ChEBI" id="CHEBI:57701"/>
        <dbReference type="ChEBI" id="CHEBI:58702"/>
        <dbReference type="ChEBI" id="CHEBI:145989"/>
        <dbReference type="EC" id="2.5.1.19"/>
    </reaction>
    <physiologicalReaction direction="left-to-right" evidence="7">
        <dbReference type="Rhea" id="RHEA:21257"/>
    </physiologicalReaction>
</comment>
<dbReference type="PANTHER" id="PTHR21090:SF5">
    <property type="entry name" value="PENTAFUNCTIONAL AROM POLYPEPTIDE"/>
    <property type="match status" value="1"/>
</dbReference>
<feature type="domain" description="Enolpyruvate transferase" evidence="9">
    <location>
        <begin position="25"/>
        <end position="432"/>
    </location>
</feature>
<keyword evidence="5 8" id="KW-0808">Transferase</keyword>
<feature type="active site" description="Proton acceptor" evidence="8">
    <location>
        <position position="326"/>
    </location>
</feature>
<dbReference type="Proteomes" id="UP000308744">
    <property type="component" value="Unassembled WGS sequence"/>
</dbReference>
<dbReference type="EC" id="2.5.1.19" evidence="8"/>
<dbReference type="GO" id="GO:0005737">
    <property type="term" value="C:cytoplasm"/>
    <property type="evidence" value="ECO:0007669"/>
    <property type="project" value="UniProtKB-SubCell"/>
</dbReference>
<keyword evidence="4 8" id="KW-0028">Amino-acid biosynthesis</keyword>
<feature type="binding site" evidence="8">
    <location>
        <position position="30"/>
    </location>
    <ligand>
        <name>3-phosphoshikimate</name>
        <dbReference type="ChEBI" id="CHEBI:145989"/>
    </ligand>
</feature>
<evidence type="ECO:0000256" key="1">
    <source>
        <dbReference type="ARBA" id="ARBA00004811"/>
    </source>
</evidence>
<dbReference type="HAMAP" id="MF_00210">
    <property type="entry name" value="EPSP_synth"/>
    <property type="match status" value="1"/>
</dbReference>
<dbReference type="UniPathway" id="UPA00053">
    <property type="reaction ID" value="UER00089"/>
</dbReference>
<comment type="subunit">
    <text evidence="8">Monomer.</text>
</comment>
<keyword evidence="6 8" id="KW-0057">Aromatic amino acid biosynthesis</keyword>
<dbReference type="GO" id="GO:0008652">
    <property type="term" value="P:amino acid biosynthetic process"/>
    <property type="evidence" value="ECO:0007669"/>
    <property type="project" value="UniProtKB-KW"/>
</dbReference>
<evidence type="ECO:0000256" key="6">
    <source>
        <dbReference type="ARBA" id="ARBA00023141"/>
    </source>
</evidence>
<dbReference type="Pfam" id="PF00275">
    <property type="entry name" value="EPSP_synthase"/>
    <property type="match status" value="1"/>
</dbReference>
<sequence>MIFLELNKITVSPIKESSKSIYWHPPGDKSISQRATFLASLAEGTSRISDILWSEDTVNNLIALKKLGVGIEIDNNDVLVTGVGKFGYRASNNTVYLGNSATSSRIMISLLSAQKGRFKVDGNKMLRNRPMEWVVEPLKDMGAQIEWLNNYGCLPVGITGSRLDGMHHRIKVSSAQAVSALLYAALLADKKTRIYKKTKARDHTERIFKYFDLDLIDTGDYLELTPPEKILPHDIFVPGDISSAAFLIGLVAMQKSSGLELTVKKVNLNPTRTGFLEILQRMGADLTIINQGELCGEPIGEVIIRSGSELSGVKVSGDVFVQSMIDEIPILAAVAATAKGETVITDAFELANKDTNRIITTIELLNNFGIEAYPIEGGLVVTPGEFTSPGNLEVPNDHRISMVAMIIASFCNKKTEIYNWDTVRVSFPGFLEAFNLIGLASTDDDSSSLGPSIYMEMVE</sequence>
<feature type="binding site" evidence="8">
    <location>
        <position position="176"/>
    </location>
    <ligand>
        <name>3-phosphoshikimate</name>
        <dbReference type="ChEBI" id="CHEBI:145989"/>
    </ligand>
</feature>
<reference evidence="10 11" key="1">
    <citation type="submission" date="2019-04" db="EMBL/GenBank/DDBJ databases">
        <title>Lysinibacillus genome sequencing.</title>
        <authorList>
            <person name="Dunlap C."/>
        </authorList>
    </citation>
    <scope>NUCLEOTIDE SEQUENCE [LARGE SCALE GENOMIC DNA]</scope>
    <source>
        <strain evidence="10 11">CCTCC AB 2010389</strain>
    </source>
</reference>
<dbReference type="InterPro" id="IPR023193">
    <property type="entry name" value="EPSP_synthase_CS"/>
</dbReference>
<protein>
    <recommendedName>
        <fullName evidence="8">3-phosphoshikimate 1-carboxyvinyltransferase</fullName>
        <ecNumber evidence="8">2.5.1.19</ecNumber>
    </recommendedName>
    <alternativeName>
        <fullName evidence="8">5-enolpyruvylshikimate-3-phosphate synthase</fullName>
        <shortName evidence="8">EPSP synthase</shortName>
        <shortName evidence="8">EPSPS</shortName>
    </alternativeName>
</protein>
<evidence type="ECO:0000256" key="7">
    <source>
        <dbReference type="ARBA" id="ARBA00044633"/>
    </source>
</evidence>
<dbReference type="PIRSF" id="PIRSF000505">
    <property type="entry name" value="EPSPS"/>
    <property type="match status" value="1"/>
</dbReference>
<comment type="function">
    <text evidence="8">Catalyzes the transfer of the enolpyruvyl moiety of phosphoenolpyruvate (PEP) to the 5-hydroxyl of shikimate-3-phosphate (S3P) to produce enolpyruvyl shikimate-3-phosphate and inorganic phosphate.</text>
</comment>
<gene>
    <name evidence="8 10" type="primary">aroA</name>
    <name evidence="10" type="ORF">FC756_19770</name>
</gene>
<feature type="binding site" evidence="8">
    <location>
        <position position="29"/>
    </location>
    <ligand>
        <name>3-phosphoshikimate</name>
        <dbReference type="ChEBI" id="CHEBI:145989"/>
    </ligand>
</feature>
<comment type="similarity">
    <text evidence="2 8">Belongs to the EPSP synthase family.</text>
</comment>
<dbReference type="PROSITE" id="PS00104">
    <property type="entry name" value="EPSP_SYNTHASE_1"/>
    <property type="match status" value="1"/>
</dbReference>
<dbReference type="InterPro" id="IPR001986">
    <property type="entry name" value="Enolpyruvate_Tfrase_dom"/>
</dbReference>
<evidence type="ECO:0000256" key="4">
    <source>
        <dbReference type="ARBA" id="ARBA00022605"/>
    </source>
</evidence>
<evidence type="ECO:0000256" key="3">
    <source>
        <dbReference type="ARBA" id="ARBA00022490"/>
    </source>
</evidence>
<dbReference type="CDD" id="cd01556">
    <property type="entry name" value="EPSP_synthase"/>
    <property type="match status" value="1"/>
</dbReference>
<feature type="binding site" evidence="8">
    <location>
        <position position="29"/>
    </location>
    <ligand>
        <name>phosphoenolpyruvate</name>
        <dbReference type="ChEBI" id="CHEBI:58702"/>
    </ligand>
</feature>
<comment type="subcellular location">
    <subcellularLocation>
        <location evidence="8">Cytoplasm</location>
    </subcellularLocation>
</comment>
<feature type="binding site" evidence="8">
    <location>
        <position position="174"/>
    </location>
    <ligand>
        <name>3-phosphoshikimate</name>
        <dbReference type="ChEBI" id="CHEBI:145989"/>
    </ligand>
</feature>
<dbReference type="InterPro" id="IPR013792">
    <property type="entry name" value="RNA3'P_cycl/enolpyr_Trfase_a/b"/>
</dbReference>
<dbReference type="RefSeq" id="WP_107896495.1">
    <property type="nucleotide sequence ID" value="NZ_PYWM01000021.1"/>
</dbReference>
<feature type="binding site" evidence="8">
    <location>
        <position position="176"/>
    </location>
    <ligand>
        <name>phosphoenolpyruvate</name>
        <dbReference type="ChEBI" id="CHEBI:58702"/>
    </ligand>
</feature>
<dbReference type="EMBL" id="SZPU01000085">
    <property type="protein sequence ID" value="TKI60063.1"/>
    <property type="molecule type" value="Genomic_DNA"/>
</dbReference>
<comment type="pathway">
    <text evidence="1 8">Metabolic intermediate biosynthesis; chorismate biosynthesis; chorismate from D-erythrose 4-phosphate and phosphoenolpyruvate: step 6/7.</text>
</comment>
<dbReference type="PANTHER" id="PTHR21090">
    <property type="entry name" value="AROM/DEHYDROQUINATE SYNTHASE"/>
    <property type="match status" value="1"/>
</dbReference>
<keyword evidence="11" id="KW-1185">Reference proteome</keyword>
<accession>A0A4V5TJL5</accession>
<dbReference type="NCBIfam" id="TIGR01356">
    <property type="entry name" value="aroA"/>
    <property type="match status" value="1"/>
</dbReference>
<dbReference type="InterPro" id="IPR036968">
    <property type="entry name" value="Enolpyruvate_Tfrase_sf"/>
</dbReference>
<feature type="binding site" evidence="8">
    <location>
        <position position="326"/>
    </location>
    <ligand>
        <name>3-phosphoshikimate</name>
        <dbReference type="ChEBI" id="CHEBI:145989"/>
    </ligand>
</feature>
<evidence type="ECO:0000256" key="8">
    <source>
        <dbReference type="HAMAP-Rule" id="MF_00210"/>
    </source>
</evidence>
<dbReference type="GO" id="GO:0009073">
    <property type="term" value="P:aromatic amino acid family biosynthetic process"/>
    <property type="evidence" value="ECO:0007669"/>
    <property type="project" value="UniProtKB-KW"/>
</dbReference>
<evidence type="ECO:0000259" key="9">
    <source>
        <dbReference type="Pfam" id="PF00275"/>
    </source>
</evidence>
<comment type="caution">
    <text evidence="10">The sequence shown here is derived from an EMBL/GenBank/DDBJ whole genome shotgun (WGS) entry which is preliminary data.</text>
</comment>
<feature type="binding site" evidence="8">
    <location>
        <position position="34"/>
    </location>
    <ligand>
        <name>3-phosphoshikimate</name>
        <dbReference type="ChEBI" id="CHEBI:145989"/>
    </ligand>
</feature>
<feature type="binding site" evidence="8">
    <location>
        <position position="399"/>
    </location>
    <ligand>
        <name>phosphoenolpyruvate</name>
        <dbReference type="ChEBI" id="CHEBI:58702"/>
    </ligand>
</feature>
<evidence type="ECO:0000313" key="10">
    <source>
        <dbReference type="EMBL" id="TKI60063.1"/>
    </source>
</evidence>
<evidence type="ECO:0000313" key="11">
    <source>
        <dbReference type="Proteomes" id="UP000308744"/>
    </source>
</evidence>
<evidence type="ECO:0000256" key="5">
    <source>
        <dbReference type="ARBA" id="ARBA00022679"/>
    </source>
</evidence>
<dbReference type="AlphaFoldDB" id="A0A4V5TJL5"/>
<feature type="binding site" evidence="8">
    <location>
        <position position="353"/>
    </location>
    <ligand>
        <name>3-phosphoshikimate</name>
        <dbReference type="ChEBI" id="CHEBI:145989"/>
    </ligand>
</feature>
<feature type="binding site" evidence="8">
    <location>
        <position position="129"/>
    </location>
    <ligand>
        <name>phosphoenolpyruvate</name>
        <dbReference type="ChEBI" id="CHEBI:58702"/>
    </ligand>
</feature>
<proteinExistence type="inferred from homology"/>
<evidence type="ECO:0000256" key="2">
    <source>
        <dbReference type="ARBA" id="ARBA00009948"/>
    </source>
</evidence>
<name>A0A4V5TJL5_9BACI</name>
<keyword evidence="3 8" id="KW-0963">Cytoplasm</keyword>